<dbReference type="InterPro" id="IPR052722">
    <property type="entry name" value="PgpH_phosphodiesterase"/>
</dbReference>
<sequence>MTRQNRIAHFLRSARHSLVLRLKRFRRTGTLVFVLVALLSAVLCALPFMPVHRSVSEGTVVDADIVSRRDIVYVDGAGTEDLRKRARDEVAPIYKFDSSQLPAAITAFEDIMTRVISIRVQDVTVDQQSQRIAALLMTSASATTKYLATCSESEVQSSKTAARQALTTVMGRGVLEGSLPAARESINTELKNYGISDNQVGSAYLLAARFVSSNLMYDQEATMLARDKAASSISPVVSTILAGTPVVKKGSVLDQNTVDLLLSMGLVWGPRARRNIVSQILVTLLAWAMVALAVMLVGSAKGRTEHLLMETGVIGGSCIAIGWLAGSVATTMTPFFLCLLLGFVFFEGALATVFGLALMVMTWIMAPMRVEVLSGLVVGAISVFIVMRKANKMSALLIAGPIAGVSAGLVYGALAGLTEQRLSVIAANAGYLVAGGVIAAVFALGLTLIFERLFNVATVMRLRELLDTGSKLLAHLFESAPGTYHHSLNVANLAGGAAQRIGANWLMARVGGYYHDIGKLLHPQFFGENRGELPNIHEDISPELSTKVILEHVQAGVTIAESNHLPPEVVDIIAEHHGTTVVQFFYDKASAEQTNLSPDTFRYQGPKPHTRESSLVFLADGVEAAARSLARVDKLALEGLIDAVVNARIADGQLAESQLTLGEIASAKDYFLTSLISFYHVRDAYLTPEEANERT</sequence>
<dbReference type="PROSITE" id="PS51831">
    <property type="entry name" value="HD"/>
    <property type="match status" value="1"/>
</dbReference>
<dbReference type="PANTHER" id="PTHR36442">
    <property type="entry name" value="CYCLIC-DI-AMP PHOSPHODIESTERASE PGPH"/>
    <property type="match status" value="1"/>
</dbReference>
<feature type="transmembrane region" description="Helical" evidence="1">
    <location>
        <begin position="393"/>
        <end position="417"/>
    </location>
</feature>
<dbReference type="InterPro" id="IPR011624">
    <property type="entry name" value="Metal-dep_PHydrolase_7TM_extra"/>
</dbReference>
<dbReference type="CDD" id="cd00077">
    <property type="entry name" value="HDc"/>
    <property type="match status" value="1"/>
</dbReference>
<dbReference type="SMART" id="SM00471">
    <property type="entry name" value="HDc"/>
    <property type="match status" value="1"/>
</dbReference>
<feature type="transmembrane region" description="Helical" evidence="1">
    <location>
        <begin position="370"/>
        <end position="387"/>
    </location>
</feature>
<organism evidence="3 4">
    <name type="scientific">Candidatus Cryosericum terrychapinii</name>
    <dbReference type="NCBI Taxonomy" id="2290919"/>
    <lineage>
        <taxon>Bacteria</taxon>
        <taxon>Pseudomonadati</taxon>
        <taxon>Caldisericota/Cryosericota group</taxon>
        <taxon>Candidatus Cryosericota</taxon>
        <taxon>Candidatus Cryosericia</taxon>
        <taxon>Candidatus Cryosericales</taxon>
        <taxon>Candidatus Cryosericaceae</taxon>
        <taxon>Candidatus Cryosericum</taxon>
    </lineage>
</organism>
<dbReference type="EMBL" id="QXIS01000020">
    <property type="protein sequence ID" value="RIE06233.1"/>
    <property type="molecule type" value="Genomic_DNA"/>
</dbReference>
<feature type="transmembrane region" description="Helical" evidence="1">
    <location>
        <begin position="332"/>
        <end position="358"/>
    </location>
</feature>
<protein>
    <submittedName>
        <fullName evidence="3">HDIG domain-containing protein</fullName>
    </submittedName>
</protein>
<dbReference type="AlphaFoldDB" id="A0A398CUI9"/>
<evidence type="ECO:0000256" key="1">
    <source>
        <dbReference type="SAM" id="Phobius"/>
    </source>
</evidence>
<dbReference type="NCBIfam" id="TIGR00277">
    <property type="entry name" value="HDIG"/>
    <property type="match status" value="1"/>
</dbReference>
<dbReference type="Proteomes" id="UP000266328">
    <property type="component" value="Unassembled WGS sequence"/>
</dbReference>
<dbReference type="SUPFAM" id="SSF109604">
    <property type="entry name" value="HD-domain/PDEase-like"/>
    <property type="match status" value="1"/>
</dbReference>
<feature type="transmembrane region" description="Helical" evidence="1">
    <location>
        <begin position="429"/>
        <end position="450"/>
    </location>
</feature>
<keyword evidence="1" id="KW-0472">Membrane</keyword>
<dbReference type="OrthoDB" id="9806952at2"/>
<evidence type="ECO:0000313" key="4">
    <source>
        <dbReference type="Proteomes" id="UP000266328"/>
    </source>
</evidence>
<dbReference type="Pfam" id="PF01966">
    <property type="entry name" value="HD"/>
    <property type="match status" value="1"/>
</dbReference>
<gene>
    <name evidence="3" type="ORF">SMC7_03665</name>
</gene>
<reference evidence="3 4" key="1">
    <citation type="submission" date="2018-09" db="EMBL/GenBank/DDBJ databases">
        <title>Discovery and Ecogenomic Context for Candidatus Cryosericales, a Global Caldiserica Order Active in Thawing Permafrost.</title>
        <authorList>
            <person name="Martinez M.A."/>
            <person name="Woodcroft B.J."/>
            <person name="Ignacio Espinoza J.C."/>
            <person name="Zayed A."/>
            <person name="Singleton C.M."/>
            <person name="Boyd J."/>
            <person name="Li Y.-F."/>
            <person name="Purvine S."/>
            <person name="Maughan H."/>
            <person name="Hodgkins S.B."/>
            <person name="Anderson D."/>
            <person name="Sederholm M."/>
            <person name="Temperton B."/>
            <person name="Saleska S.R."/>
            <person name="Tyson G.W."/>
            <person name="Rich V.I."/>
        </authorList>
    </citation>
    <scope>NUCLEOTIDE SEQUENCE [LARGE SCALE GENOMIC DNA]</scope>
    <source>
        <strain evidence="3 4">SMC7</strain>
    </source>
</reference>
<dbReference type="InterPro" id="IPR006674">
    <property type="entry name" value="HD_domain"/>
</dbReference>
<dbReference type="PANTHER" id="PTHR36442:SF1">
    <property type="entry name" value="CYCLIC-DI-AMP PHOSPHODIESTERASE PGPH"/>
    <property type="match status" value="1"/>
</dbReference>
<dbReference type="Pfam" id="PF07698">
    <property type="entry name" value="7TM-7TMR_HD"/>
    <property type="match status" value="1"/>
</dbReference>
<evidence type="ECO:0000259" key="2">
    <source>
        <dbReference type="PROSITE" id="PS51831"/>
    </source>
</evidence>
<comment type="caution">
    <text evidence="3">The sequence shown here is derived from an EMBL/GenBank/DDBJ whole genome shotgun (WGS) entry which is preliminary data.</text>
</comment>
<feature type="transmembrane region" description="Helical" evidence="1">
    <location>
        <begin position="280"/>
        <end position="300"/>
    </location>
</feature>
<feature type="domain" description="HD" evidence="2">
    <location>
        <begin position="483"/>
        <end position="625"/>
    </location>
</feature>
<dbReference type="RefSeq" id="WP_119089008.1">
    <property type="nucleotide sequence ID" value="NZ_QXIS01000020.1"/>
</dbReference>
<name>A0A398CUI9_9BACT</name>
<keyword evidence="1" id="KW-0812">Transmembrane</keyword>
<evidence type="ECO:0000313" key="3">
    <source>
        <dbReference type="EMBL" id="RIE06233.1"/>
    </source>
</evidence>
<keyword evidence="1" id="KW-1133">Transmembrane helix</keyword>
<dbReference type="Pfam" id="PF07697">
    <property type="entry name" value="7TMR-HDED"/>
    <property type="match status" value="1"/>
</dbReference>
<accession>A0A398CUI9</accession>
<keyword evidence="4" id="KW-1185">Reference proteome</keyword>
<dbReference type="InterPro" id="IPR011621">
    <property type="entry name" value="Metal-dep_PHydrolase_7TM_intra"/>
</dbReference>
<dbReference type="Gene3D" id="1.10.3210.10">
    <property type="entry name" value="Hypothetical protein af1432"/>
    <property type="match status" value="1"/>
</dbReference>
<feature type="transmembrane region" description="Helical" evidence="1">
    <location>
        <begin position="307"/>
        <end position="326"/>
    </location>
</feature>
<dbReference type="InterPro" id="IPR003607">
    <property type="entry name" value="HD/PDEase_dom"/>
</dbReference>
<proteinExistence type="predicted"/>
<dbReference type="InterPro" id="IPR006675">
    <property type="entry name" value="HDIG_dom"/>
</dbReference>